<keyword evidence="5" id="KW-0378">Hydrolase</keyword>
<comment type="catalytic activity">
    <reaction evidence="7">
        <text>a 5'-end NAD(+)-phospho-ribonucleoside in mRNA + H2O = a 5'-end phospho-adenosine-phospho-ribonucleoside in mRNA + beta-nicotinamide D-ribonucleotide + 2 H(+)</text>
        <dbReference type="Rhea" id="RHEA:60876"/>
        <dbReference type="Rhea" id="RHEA-COMP:15698"/>
        <dbReference type="Rhea" id="RHEA-COMP:15719"/>
        <dbReference type="ChEBI" id="CHEBI:14649"/>
        <dbReference type="ChEBI" id="CHEBI:15377"/>
        <dbReference type="ChEBI" id="CHEBI:15378"/>
        <dbReference type="ChEBI" id="CHEBI:144029"/>
        <dbReference type="ChEBI" id="CHEBI:144051"/>
    </reaction>
    <physiologicalReaction direction="left-to-right" evidence="7">
        <dbReference type="Rhea" id="RHEA:60877"/>
    </physiologicalReaction>
</comment>
<gene>
    <name evidence="9" type="ORF">HHL15_22320</name>
</gene>
<dbReference type="AlphaFoldDB" id="A0A848GDM0"/>
<dbReference type="GO" id="GO:0005829">
    <property type="term" value="C:cytosol"/>
    <property type="evidence" value="ECO:0007669"/>
    <property type="project" value="TreeGrafter"/>
</dbReference>
<evidence type="ECO:0000256" key="3">
    <source>
        <dbReference type="ARBA" id="ARBA00009595"/>
    </source>
</evidence>
<keyword evidence="6" id="KW-0460">Magnesium</keyword>
<evidence type="ECO:0000256" key="1">
    <source>
        <dbReference type="ARBA" id="ARBA00001946"/>
    </source>
</evidence>
<dbReference type="Gene3D" id="3.90.79.10">
    <property type="entry name" value="Nucleoside Triphosphate Pyrophosphohydrolase"/>
    <property type="match status" value="1"/>
</dbReference>
<comment type="similarity">
    <text evidence="3">Belongs to the Nudix hydrolase family. NudC subfamily.</text>
</comment>
<evidence type="ECO:0000256" key="7">
    <source>
        <dbReference type="ARBA" id="ARBA00023679"/>
    </source>
</evidence>
<dbReference type="InterPro" id="IPR000086">
    <property type="entry name" value="NUDIX_hydrolase_dom"/>
</dbReference>
<dbReference type="PANTHER" id="PTHR42904">
    <property type="entry name" value="NUDIX HYDROLASE, NUDC SUBFAMILY"/>
    <property type="match status" value="1"/>
</dbReference>
<dbReference type="SUPFAM" id="SSF55811">
    <property type="entry name" value="Nudix"/>
    <property type="match status" value="1"/>
</dbReference>
<evidence type="ECO:0000256" key="4">
    <source>
        <dbReference type="ARBA" id="ARBA00022723"/>
    </source>
</evidence>
<evidence type="ECO:0000256" key="6">
    <source>
        <dbReference type="ARBA" id="ARBA00022842"/>
    </source>
</evidence>
<keyword evidence="10" id="KW-1185">Reference proteome</keyword>
<name>A0A848GDM0_9RHOO</name>
<dbReference type="InterPro" id="IPR020084">
    <property type="entry name" value="NUDIX_hydrolase_CS"/>
</dbReference>
<dbReference type="InterPro" id="IPR015797">
    <property type="entry name" value="NUDIX_hydrolase-like_dom_sf"/>
</dbReference>
<evidence type="ECO:0000256" key="2">
    <source>
        <dbReference type="ARBA" id="ARBA00001947"/>
    </source>
</evidence>
<accession>A0A848GDM0</accession>
<dbReference type="PROSITE" id="PS00893">
    <property type="entry name" value="NUDIX_BOX"/>
    <property type="match status" value="1"/>
</dbReference>
<dbReference type="GO" id="GO:0006742">
    <property type="term" value="P:NADP+ catabolic process"/>
    <property type="evidence" value="ECO:0007669"/>
    <property type="project" value="TreeGrafter"/>
</dbReference>
<evidence type="ECO:0000313" key="9">
    <source>
        <dbReference type="EMBL" id="NML28503.1"/>
    </source>
</evidence>
<comment type="cofactor">
    <cofactor evidence="1">
        <name>Mg(2+)</name>
        <dbReference type="ChEBI" id="CHEBI:18420"/>
    </cofactor>
</comment>
<dbReference type="GO" id="GO:0046872">
    <property type="term" value="F:metal ion binding"/>
    <property type="evidence" value="ECO:0007669"/>
    <property type="project" value="UniProtKB-KW"/>
</dbReference>
<comment type="cofactor">
    <cofactor evidence="2">
        <name>Zn(2+)</name>
        <dbReference type="ChEBI" id="CHEBI:29105"/>
    </cofactor>
</comment>
<evidence type="ECO:0000259" key="8">
    <source>
        <dbReference type="PROSITE" id="PS51462"/>
    </source>
</evidence>
<dbReference type="PANTHER" id="PTHR42904:SF6">
    <property type="entry name" value="NAD-CAPPED RNA HYDROLASE NUDT12"/>
    <property type="match status" value="1"/>
</dbReference>
<dbReference type="GO" id="GO:0019677">
    <property type="term" value="P:NAD+ catabolic process"/>
    <property type="evidence" value="ECO:0007669"/>
    <property type="project" value="TreeGrafter"/>
</dbReference>
<evidence type="ECO:0000256" key="5">
    <source>
        <dbReference type="ARBA" id="ARBA00022801"/>
    </source>
</evidence>
<comment type="caution">
    <text evidence="9">The sequence shown here is derived from an EMBL/GenBank/DDBJ whole genome shotgun (WGS) entry which is preliminary data.</text>
</comment>
<dbReference type="GO" id="GO:0035529">
    <property type="term" value="F:NADH pyrophosphatase activity"/>
    <property type="evidence" value="ECO:0007669"/>
    <property type="project" value="TreeGrafter"/>
</dbReference>
<dbReference type="PROSITE" id="PS51462">
    <property type="entry name" value="NUDIX"/>
    <property type="match status" value="1"/>
</dbReference>
<dbReference type="InterPro" id="IPR050241">
    <property type="entry name" value="NAD-cap_RNA_hydrolase_NudC"/>
</dbReference>
<protein>
    <submittedName>
        <fullName evidence="9">NUDIX domain-containing protein</fullName>
    </submittedName>
</protein>
<reference evidence="9 10" key="1">
    <citation type="submission" date="2020-04" db="EMBL/GenBank/DDBJ databases">
        <title>Zoogloea sp. G-4-1-14 isolated from soil.</title>
        <authorList>
            <person name="Dahal R.H."/>
        </authorList>
    </citation>
    <scope>NUCLEOTIDE SEQUENCE [LARGE SCALE GENOMIC DNA]</scope>
    <source>
        <strain evidence="9 10">G-4-1-14</strain>
    </source>
</reference>
<keyword evidence="4" id="KW-0479">Metal-binding</keyword>
<organism evidence="9 10">
    <name type="scientific">Zoogloea dura</name>
    <dbReference type="NCBI Taxonomy" id="2728840"/>
    <lineage>
        <taxon>Bacteria</taxon>
        <taxon>Pseudomonadati</taxon>
        <taxon>Pseudomonadota</taxon>
        <taxon>Betaproteobacteria</taxon>
        <taxon>Rhodocyclales</taxon>
        <taxon>Zoogloeaceae</taxon>
        <taxon>Zoogloea</taxon>
    </lineage>
</organism>
<feature type="domain" description="Nudix hydrolase" evidence="8">
    <location>
        <begin position="42"/>
        <end position="164"/>
    </location>
</feature>
<dbReference type="EMBL" id="JABBGA010000028">
    <property type="protein sequence ID" value="NML28503.1"/>
    <property type="molecule type" value="Genomic_DNA"/>
</dbReference>
<dbReference type="RefSeq" id="WP_169148030.1">
    <property type="nucleotide sequence ID" value="NZ_JABBGA010000028.1"/>
</dbReference>
<dbReference type="Pfam" id="PF00293">
    <property type="entry name" value="NUDIX"/>
    <property type="match status" value="1"/>
</dbReference>
<proteinExistence type="inferred from homology"/>
<evidence type="ECO:0000313" key="10">
    <source>
        <dbReference type="Proteomes" id="UP000580043"/>
    </source>
</evidence>
<dbReference type="Proteomes" id="UP000580043">
    <property type="component" value="Unassembled WGS sequence"/>
</dbReference>
<sequence length="183" mass="20464">MSGPSWRFCPQCGSPLEWGEVAGAERQACYTPSCGFVRWDNPLPVVAAVIECVDRDGAILLARNHAWPEKMFALVTGFLEKGESPEDAVAREVKEEVNLDAVSVRLLGAYPFFRKNEILIGYHVQARGEIVLNEELAEYRLLRPEQLRPWPQATGQAVRDWMLSQGMALPEIVEGNLFAHADL</sequence>